<sequence length="59" mass="7023">MYPDLGRQLRMQEALSLLQECRLCCARLDDAAERMAMQRLIDELIIVLRQEMEHARGYR</sequence>
<reference evidence="1" key="1">
    <citation type="journal article" date="2021" name="PeerJ">
        <title>Extensive microbial diversity within the chicken gut microbiome revealed by metagenomics and culture.</title>
        <authorList>
            <person name="Gilroy R."/>
            <person name="Ravi A."/>
            <person name="Getino M."/>
            <person name="Pursley I."/>
            <person name="Horton D.L."/>
            <person name="Alikhan N.F."/>
            <person name="Baker D."/>
            <person name="Gharbi K."/>
            <person name="Hall N."/>
            <person name="Watson M."/>
            <person name="Adriaenssens E.M."/>
            <person name="Foster-Nyarko E."/>
            <person name="Jarju S."/>
            <person name="Secka A."/>
            <person name="Antonio M."/>
            <person name="Oren A."/>
            <person name="Chaudhuri R.R."/>
            <person name="La Ragione R."/>
            <person name="Hildebrand F."/>
            <person name="Pallen M.J."/>
        </authorList>
    </citation>
    <scope>NUCLEOTIDE SEQUENCE</scope>
    <source>
        <strain evidence="1">CHK187-11901</strain>
    </source>
</reference>
<evidence type="ECO:0000313" key="2">
    <source>
        <dbReference type="Proteomes" id="UP000823896"/>
    </source>
</evidence>
<evidence type="ECO:0000313" key="1">
    <source>
        <dbReference type="EMBL" id="HJC37384.1"/>
    </source>
</evidence>
<organism evidence="1 2">
    <name type="scientific">Candidatus Merdibacter merdavium</name>
    <dbReference type="NCBI Taxonomy" id="2838692"/>
    <lineage>
        <taxon>Bacteria</taxon>
        <taxon>Bacillati</taxon>
        <taxon>Bacillota</taxon>
        <taxon>Erysipelotrichia</taxon>
        <taxon>Erysipelotrichales</taxon>
        <taxon>Erysipelotrichaceae</taxon>
        <taxon>Merdibacter</taxon>
    </lineage>
</organism>
<accession>A0A9D2NT16</accession>
<protein>
    <submittedName>
        <fullName evidence="1">Uncharacterized protein</fullName>
    </submittedName>
</protein>
<dbReference type="EMBL" id="DWWM01000058">
    <property type="protein sequence ID" value="HJC37384.1"/>
    <property type="molecule type" value="Genomic_DNA"/>
</dbReference>
<comment type="caution">
    <text evidence="1">The sequence shown here is derived from an EMBL/GenBank/DDBJ whole genome shotgun (WGS) entry which is preliminary data.</text>
</comment>
<proteinExistence type="predicted"/>
<gene>
    <name evidence="1" type="ORF">H9702_09700</name>
</gene>
<dbReference type="AlphaFoldDB" id="A0A9D2NT16"/>
<name>A0A9D2NT16_9FIRM</name>
<dbReference type="Proteomes" id="UP000823896">
    <property type="component" value="Unassembled WGS sequence"/>
</dbReference>
<reference evidence="1" key="2">
    <citation type="submission" date="2021-04" db="EMBL/GenBank/DDBJ databases">
        <authorList>
            <person name="Gilroy R."/>
        </authorList>
    </citation>
    <scope>NUCLEOTIDE SEQUENCE</scope>
    <source>
        <strain evidence="1">CHK187-11901</strain>
    </source>
</reference>